<gene>
    <name evidence="13" type="ORF">GDO78_001839</name>
</gene>
<feature type="transmembrane region" description="Helical" evidence="11">
    <location>
        <begin position="58"/>
        <end position="79"/>
    </location>
</feature>
<dbReference type="InterPro" id="IPR017452">
    <property type="entry name" value="GPCR_Rhodpsn_7TM"/>
</dbReference>
<feature type="transmembrane region" description="Helical" evidence="11">
    <location>
        <begin position="141"/>
        <end position="162"/>
    </location>
</feature>
<keyword evidence="2" id="KW-1003">Cell membrane</keyword>
<dbReference type="EMBL" id="WNTK01000001">
    <property type="protein sequence ID" value="KAG9494202.1"/>
    <property type="molecule type" value="Genomic_DNA"/>
</dbReference>
<evidence type="ECO:0000256" key="9">
    <source>
        <dbReference type="ARBA" id="ARBA00023180"/>
    </source>
</evidence>
<keyword evidence="3 11" id="KW-0812">Transmembrane</keyword>
<dbReference type="PRINTS" id="PR01157">
    <property type="entry name" value="P2YPURNOCPTR"/>
</dbReference>
<dbReference type="InterPro" id="IPR008109">
    <property type="entry name" value="P2Y13_rcpt"/>
</dbReference>
<evidence type="ECO:0000256" key="4">
    <source>
        <dbReference type="ARBA" id="ARBA00022989"/>
    </source>
</evidence>
<evidence type="ECO:0000259" key="12">
    <source>
        <dbReference type="PROSITE" id="PS50262"/>
    </source>
</evidence>
<dbReference type="InterPro" id="IPR000276">
    <property type="entry name" value="GPCR_Rhodpsn"/>
</dbReference>
<feature type="domain" description="G-protein coupled receptors family 1 profile" evidence="12">
    <location>
        <begin position="42"/>
        <end position="298"/>
    </location>
</feature>
<comment type="caution">
    <text evidence="13">The sequence shown here is derived from an EMBL/GenBank/DDBJ whole genome shotgun (WGS) entry which is preliminary data.</text>
</comment>
<keyword evidence="6 11" id="KW-0472">Membrane</keyword>
<keyword evidence="14" id="KW-1185">Reference proteome</keyword>
<dbReference type="PRINTS" id="PR00237">
    <property type="entry name" value="GPCRRHODOPSN"/>
</dbReference>
<feature type="transmembrane region" description="Helical" evidence="11">
    <location>
        <begin position="189"/>
        <end position="213"/>
    </location>
</feature>
<evidence type="ECO:0000256" key="3">
    <source>
        <dbReference type="ARBA" id="ARBA00022692"/>
    </source>
</evidence>
<dbReference type="Pfam" id="PF00001">
    <property type="entry name" value="7tm_1"/>
    <property type="match status" value="1"/>
</dbReference>
<dbReference type="FunFam" id="1.20.1070.10:FF:000049">
    <property type="entry name" value="G-protein coupled receptor 87"/>
    <property type="match status" value="1"/>
</dbReference>
<feature type="transmembrane region" description="Helical" evidence="11">
    <location>
        <begin position="234"/>
        <end position="254"/>
    </location>
</feature>
<protein>
    <recommendedName>
        <fullName evidence="12">G-protein coupled receptors family 1 profile domain-containing protein</fullName>
    </recommendedName>
</protein>
<evidence type="ECO:0000313" key="14">
    <source>
        <dbReference type="Proteomes" id="UP000770717"/>
    </source>
</evidence>
<comment type="subcellular location">
    <subcellularLocation>
        <location evidence="1">Cell membrane</location>
        <topology evidence="1">Multi-pass membrane protein</topology>
    </subcellularLocation>
</comment>
<dbReference type="SUPFAM" id="SSF81321">
    <property type="entry name" value="Family A G protein-coupled receptor-like"/>
    <property type="match status" value="1"/>
</dbReference>
<evidence type="ECO:0000256" key="7">
    <source>
        <dbReference type="ARBA" id="ARBA00023157"/>
    </source>
</evidence>
<evidence type="ECO:0000256" key="1">
    <source>
        <dbReference type="ARBA" id="ARBA00004651"/>
    </source>
</evidence>
<dbReference type="Gene3D" id="1.20.1070.10">
    <property type="entry name" value="Rhodopsin 7-helix transmembrane proteins"/>
    <property type="match status" value="1"/>
</dbReference>
<dbReference type="OrthoDB" id="6163051at2759"/>
<keyword evidence="9" id="KW-0325">Glycoprotein</keyword>
<keyword evidence="4 11" id="KW-1133">Transmembrane helix</keyword>
<feature type="transmembrane region" description="Helical" evidence="11">
    <location>
        <begin position="30"/>
        <end position="51"/>
    </location>
</feature>
<keyword evidence="7" id="KW-1015">Disulfide bond</keyword>
<name>A0A8J6FU93_ELECQ</name>
<proteinExistence type="predicted"/>
<organism evidence="13 14">
    <name type="scientific">Eleutherodactylus coqui</name>
    <name type="common">Puerto Rican coqui</name>
    <dbReference type="NCBI Taxonomy" id="57060"/>
    <lineage>
        <taxon>Eukaryota</taxon>
        <taxon>Metazoa</taxon>
        <taxon>Chordata</taxon>
        <taxon>Craniata</taxon>
        <taxon>Vertebrata</taxon>
        <taxon>Euteleostomi</taxon>
        <taxon>Amphibia</taxon>
        <taxon>Batrachia</taxon>
        <taxon>Anura</taxon>
        <taxon>Neobatrachia</taxon>
        <taxon>Hyloidea</taxon>
        <taxon>Eleutherodactylidae</taxon>
        <taxon>Eleutherodactylinae</taxon>
        <taxon>Eleutherodactylus</taxon>
        <taxon>Eleutherodactylus</taxon>
    </lineage>
</organism>
<accession>A0A8J6FU93</accession>
<dbReference type="PROSITE" id="PS50262">
    <property type="entry name" value="G_PROTEIN_RECEP_F1_2"/>
    <property type="match status" value="1"/>
</dbReference>
<evidence type="ECO:0000256" key="11">
    <source>
        <dbReference type="SAM" id="Phobius"/>
    </source>
</evidence>
<feature type="transmembrane region" description="Helical" evidence="11">
    <location>
        <begin position="99"/>
        <end position="120"/>
    </location>
</feature>
<evidence type="ECO:0000256" key="2">
    <source>
        <dbReference type="ARBA" id="ARBA00022475"/>
    </source>
</evidence>
<evidence type="ECO:0000313" key="13">
    <source>
        <dbReference type="EMBL" id="KAG9494202.1"/>
    </source>
</evidence>
<dbReference type="PANTHER" id="PTHR24233:SF10">
    <property type="entry name" value="P2Y PURINOCEPTOR 13"/>
    <property type="match status" value="1"/>
</dbReference>
<reference evidence="13" key="1">
    <citation type="thesis" date="2020" institute="ProQuest LLC" country="789 East Eisenhower Parkway, Ann Arbor, MI, USA">
        <title>Comparative Genomics and Chromosome Evolution.</title>
        <authorList>
            <person name="Mudd A.B."/>
        </authorList>
    </citation>
    <scope>NUCLEOTIDE SEQUENCE</scope>
    <source>
        <strain evidence="13">HN-11 Male</strain>
        <tissue evidence="13">Kidney and liver</tissue>
    </source>
</reference>
<evidence type="ECO:0000256" key="5">
    <source>
        <dbReference type="ARBA" id="ARBA00023040"/>
    </source>
</evidence>
<dbReference type="Proteomes" id="UP000770717">
    <property type="component" value="Unassembled WGS sequence"/>
</dbReference>
<keyword evidence="10" id="KW-0807">Transducer</keyword>
<dbReference type="AlphaFoldDB" id="A0A8J6FU93"/>
<evidence type="ECO:0000256" key="8">
    <source>
        <dbReference type="ARBA" id="ARBA00023170"/>
    </source>
</evidence>
<evidence type="ECO:0000256" key="6">
    <source>
        <dbReference type="ARBA" id="ARBA00023136"/>
    </source>
</evidence>
<dbReference type="PRINTS" id="PR01735">
    <property type="entry name" value="P2Y13PRNCPTR"/>
</dbReference>
<evidence type="ECO:0000256" key="10">
    <source>
        <dbReference type="ARBA" id="ARBA00023224"/>
    </source>
</evidence>
<dbReference type="PANTHER" id="PTHR24233">
    <property type="entry name" value="P2Y PURINOCEPTOR-RELATED G-PROTEIN COUPLED RECEPTOR"/>
    <property type="match status" value="1"/>
</dbReference>
<dbReference type="GO" id="GO:0005886">
    <property type="term" value="C:plasma membrane"/>
    <property type="evidence" value="ECO:0007669"/>
    <property type="project" value="UniProtKB-SubCell"/>
</dbReference>
<keyword evidence="5" id="KW-0297">G-protein coupled receptor</keyword>
<keyword evidence="8" id="KW-0675">Receptor</keyword>
<sequence>MNLETLNTTNGSTSVNCTRDHKITQYVFPVLYTVIFLLGIIMNCLSGWIFFNVPSKSVFIVYLKNTVVADIIMILTLPFKILSDSGIGPSQMSVIVCRFSAVIFYGTMYINIILLGLIGLDRFLKTVRPFSINEMDNVSQAKMISVAVWTVISLLSLPNIILSSKNVDLQDSHDCTLLKTPLGVEWHKAVSYIGVIIFWVVFISMTLFYTIISKKVYDSYVKSKHKVKPSRKKIRFKVFIVVVVFFLCFAPYHILRLPYTFSQVGMIKDCQMQNRLYVAKETTQWIAATNVIMDPLIYVMLCRPFRKRIPGFKSSPSSSRELSISKL</sequence>
<dbReference type="GO" id="GO:0045028">
    <property type="term" value="F:G protein-coupled purinergic nucleotide receptor activity"/>
    <property type="evidence" value="ECO:0007669"/>
    <property type="project" value="InterPro"/>
</dbReference>